<sequence length="91" mass="10699">MKNENGGRRQRDMTPGPFSWHHTSRRFVGYFIFCLIAGGALLFCLWFKHRFWNEPLGFDGIILWFAIVLIIVGPIRIGLLRLMESGFDRKR</sequence>
<gene>
    <name evidence="3" type="ORF">BLA13014_03300</name>
</gene>
<evidence type="ECO:0000313" key="4">
    <source>
        <dbReference type="Proteomes" id="UP000494261"/>
    </source>
</evidence>
<dbReference type="Proteomes" id="UP000494261">
    <property type="component" value="Unassembled WGS sequence"/>
</dbReference>
<proteinExistence type="predicted"/>
<keyword evidence="2" id="KW-0812">Transmembrane</keyword>
<dbReference type="RefSeq" id="WP_025496463.1">
    <property type="nucleotide sequence ID" value="NZ_CABVQC010000021.1"/>
</dbReference>
<protein>
    <submittedName>
        <fullName evidence="3">Uncharacterized protein</fullName>
    </submittedName>
</protein>
<dbReference type="AlphaFoldDB" id="A0A6P2LQ62"/>
<evidence type="ECO:0000256" key="1">
    <source>
        <dbReference type="SAM" id="MobiDB-lite"/>
    </source>
</evidence>
<feature type="transmembrane region" description="Helical" evidence="2">
    <location>
        <begin position="61"/>
        <end position="82"/>
    </location>
</feature>
<keyword evidence="2" id="KW-1133">Transmembrane helix</keyword>
<dbReference type="GeneID" id="99664940"/>
<accession>A0A6P2LQ62</accession>
<evidence type="ECO:0000313" key="3">
    <source>
        <dbReference type="EMBL" id="VWB72581.1"/>
    </source>
</evidence>
<feature type="transmembrane region" description="Helical" evidence="2">
    <location>
        <begin position="27"/>
        <end position="49"/>
    </location>
</feature>
<organism evidence="3 4">
    <name type="scientific">Burkholderia aenigmatica</name>
    <dbReference type="NCBI Taxonomy" id="2015348"/>
    <lineage>
        <taxon>Bacteria</taxon>
        <taxon>Pseudomonadati</taxon>
        <taxon>Pseudomonadota</taxon>
        <taxon>Betaproteobacteria</taxon>
        <taxon>Burkholderiales</taxon>
        <taxon>Burkholderiaceae</taxon>
        <taxon>Burkholderia</taxon>
        <taxon>Burkholderia cepacia complex</taxon>
    </lineage>
</organism>
<keyword evidence="2" id="KW-0472">Membrane</keyword>
<dbReference type="EMBL" id="CABVQC010000021">
    <property type="protein sequence ID" value="VWB72581.1"/>
    <property type="molecule type" value="Genomic_DNA"/>
</dbReference>
<feature type="region of interest" description="Disordered" evidence="1">
    <location>
        <begin position="1"/>
        <end position="20"/>
    </location>
</feature>
<evidence type="ECO:0000256" key="2">
    <source>
        <dbReference type="SAM" id="Phobius"/>
    </source>
</evidence>
<name>A0A6P2LQ62_9BURK</name>
<feature type="compositionally biased region" description="Basic and acidic residues" evidence="1">
    <location>
        <begin position="1"/>
        <end position="12"/>
    </location>
</feature>
<reference evidence="3 4" key="1">
    <citation type="submission" date="2019-09" db="EMBL/GenBank/DDBJ databases">
        <authorList>
            <person name="Depoorter E."/>
        </authorList>
    </citation>
    <scope>NUCLEOTIDE SEQUENCE [LARGE SCALE GENOMIC DNA]</scope>
    <source>
        <strain evidence="3">LMG 13014</strain>
    </source>
</reference>